<proteinExistence type="inferred from homology"/>
<dbReference type="PANTHER" id="PTHR24366:SF96">
    <property type="entry name" value="LEUCINE RICH REPEAT CONTAINING 53"/>
    <property type="match status" value="1"/>
</dbReference>
<dbReference type="InterPro" id="IPR032675">
    <property type="entry name" value="LRR_dom_sf"/>
</dbReference>
<dbReference type="Pfam" id="PF13676">
    <property type="entry name" value="TIR_2"/>
    <property type="match status" value="1"/>
</dbReference>
<accession>A0A8T0F8N8</accession>
<evidence type="ECO:0000256" key="4">
    <source>
        <dbReference type="ARBA" id="ARBA00022475"/>
    </source>
</evidence>
<comment type="subcellular location">
    <subcellularLocation>
        <location evidence="1">Cell membrane</location>
    </subcellularLocation>
    <subcellularLocation>
        <location evidence="2">Membrane</location>
        <topology evidence="2">Single-pass type I membrane protein</topology>
    </subcellularLocation>
</comment>
<keyword evidence="4" id="KW-1003">Cell membrane</keyword>
<evidence type="ECO:0000256" key="6">
    <source>
        <dbReference type="ARBA" id="ARBA00022692"/>
    </source>
</evidence>
<sequence length="1208" mass="138922">MGAGICTNSDHRSQIAKICFVFKVLIFFLQLIVSSPILYSAPEDCKWTLISGSDVSLTCHLKSIVASGILATNFSVIQSEHTTALNIICDSSFFESTLAPMAMSHLRYLKALRIHQCKLRELSADAFAELNDLRNLSLRTMNDEWGEFPLSLHNEVFAKLHQLETLDLGHNKLERLTDEMICHLGSLKVLNLTHNNLNAVIAFSDETNHNLHKHCLESLSELDLSYNLISIVTKRDLARFMNLRLLNLAHNAIFDLDSSVFASFAKLQVVDLSNNELITLPARLFQDSPDIRELYLNNNSIISIPSDLFNGLQQLVILNLSFNKISSFSFGPETFVDLIRLVILDLSRNKLSFINNTLFQSQYSLQMLFLSHNDIDIIAENSFSSLYNLYTLDLSHNKLKYLDIFTLNGLYVLSDLKLSHNSIYSMHSDAFKNCSSVEDLTLQGNNLSHVPTALKSLQFLKTLNLNNNIIGSLNNSSFQDLKQLRHLSLSQNQIRNLTKYAFKHLVALKALDLSKNNIHMLEHGIFDEGEALNIIDLSDNYLSDINGLFMNLKSLMFLNVSRNKIQWFDYAVIPTELEELDLHSNEIGMLSNYYELEDTLQLHTIDVSFNFISEINAASFPNHIKQIKINNNRISIVNPFTFLAKTNLTYVNMANNNIETLDINTFRLNPVVLKKPLPEFAISANPFFCDCNMEWLQHMNKLDGTVQYPHIIDLNDVICKLSFIRYGTYLPLSMSKSSDFLCKYNSHCFALCHCCEFDACDCEMVCPDNCTCYSDQTWNTNIVDCSSQNFTSMPSVIPMDVTDLYLDGNNIYQLTSHTLIGRKNMRIIYLNNSNIHVINNRTFNGLLILRALHLENNQIKILNGYEFETLVHLEELYLSNNKISYIANTTFQNLKSLAILNLDHNFIKEFQVWNFKWNPHLTSVQLGHNPWICDCDYLESYHEWLRSASSVVQDLGSIQCRSNHSAGPYLIEFNMSSCSNYSSVTYFQAVFKTDHVALVVIISVLFLLLLVITILICIYRRELSIWVYTKYGIKIFKRNGFPHQDEKLFDAFISYSTKDENFVKQTLLQELELGIPSYRICLRHRDLHREHLCPDAHLREYVSVSHRTIIILTEQYLKCESCHRDLKIAHEELQDSSKHRLIILVIDPLSFKDIPPDAKLCFRKAPIIRWGEKRFWEKLKYIMPHKNINPRVKYSHGTIPPYSNVKLV</sequence>
<evidence type="ECO:0000256" key="5">
    <source>
        <dbReference type="ARBA" id="ARBA00022614"/>
    </source>
</evidence>
<keyword evidence="7" id="KW-0732">Signal</keyword>
<evidence type="ECO:0000256" key="7">
    <source>
        <dbReference type="ARBA" id="ARBA00022729"/>
    </source>
</evidence>
<dbReference type="PROSITE" id="PS51450">
    <property type="entry name" value="LRR"/>
    <property type="match status" value="7"/>
</dbReference>
<evidence type="ECO:0000256" key="10">
    <source>
        <dbReference type="ARBA" id="ARBA00023136"/>
    </source>
</evidence>
<dbReference type="AlphaFoldDB" id="A0A8T0F8N8"/>
<keyword evidence="5" id="KW-0433">Leucine-rich repeat</keyword>
<dbReference type="Proteomes" id="UP000807504">
    <property type="component" value="Unassembled WGS sequence"/>
</dbReference>
<comment type="similarity">
    <text evidence="3">Belongs to the Toll-like receptor family.</text>
</comment>
<feature type="transmembrane region" description="Helical" evidence="12">
    <location>
        <begin position="996"/>
        <end position="1019"/>
    </location>
</feature>
<dbReference type="InterPro" id="IPR035897">
    <property type="entry name" value="Toll_tir_struct_dom_sf"/>
</dbReference>
<keyword evidence="6 12" id="KW-0812">Transmembrane</keyword>
<dbReference type="InterPro" id="IPR003591">
    <property type="entry name" value="Leu-rich_rpt_typical-subtyp"/>
</dbReference>
<dbReference type="InterPro" id="IPR000157">
    <property type="entry name" value="TIR_dom"/>
</dbReference>
<evidence type="ECO:0000313" key="14">
    <source>
        <dbReference type="EMBL" id="KAF8785363.1"/>
    </source>
</evidence>
<keyword evidence="11 14" id="KW-0675">Receptor</keyword>
<feature type="transmembrane region" description="Helical" evidence="12">
    <location>
        <begin position="20"/>
        <end position="39"/>
    </location>
</feature>
<dbReference type="SMART" id="SM00255">
    <property type="entry name" value="TIR"/>
    <property type="match status" value="1"/>
</dbReference>
<evidence type="ECO:0000256" key="8">
    <source>
        <dbReference type="ARBA" id="ARBA00022737"/>
    </source>
</evidence>
<dbReference type="FunFam" id="3.80.10.10:FF:001164">
    <property type="entry name" value="GH01279p"/>
    <property type="match status" value="1"/>
</dbReference>
<evidence type="ECO:0000256" key="3">
    <source>
        <dbReference type="ARBA" id="ARBA00009634"/>
    </source>
</evidence>
<dbReference type="InterPro" id="IPR001611">
    <property type="entry name" value="Leu-rich_rpt"/>
</dbReference>
<keyword evidence="9 12" id="KW-1133">Transmembrane helix</keyword>
<organism evidence="14 15">
    <name type="scientific">Argiope bruennichi</name>
    <name type="common">Wasp spider</name>
    <name type="synonym">Aranea bruennichi</name>
    <dbReference type="NCBI Taxonomy" id="94029"/>
    <lineage>
        <taxon>Eukaryota</taxon>
        <taxon>Metazoa</taxon>
        <taxon>Ecdysozoa</taxon>
        <taxon>Arthropoda</taxon>
        <taxon>Chelicerata</taxon>
        <taxon>Arachnida</taxon>
        <taxon>Araneae</taxon>
        <taxon>Araneomorphae</taxon>
        <taxon>Entelegynae</taxon>
        <taxon>Araneoidea</taxon>
        <taxon>Araneidae</taxon>
        <taxon>Argiope</taxon>
    </lineage>
</organism>
<evidence type="ECO:0000259" key="13">
    <source>
        <dbReference type="PROSITE" id="PS50104"/>
    </source>
</evidence>
<dbReference type="InterPro" id="IPR000372">
    <property type="entry name" value="LRRNT"/>
</dbReference>
<dbReference type="OrthoDB" id="2015831at2759"/>
<evidence type="ECO:0000256" key="11">
    <source>
        <dbReference type="ARBA" id="ARBA00023170"/>
    </source>
</evidence>
<dbReference type="SMART" id="SM00365">
    <property type="entry name" value="LRR_SD22"/>
    <property type="match status" value="8"/>
</dbReference>
<dbReference type="SUPFAM" id="SSF52058">
    <property type="entry name" value="L domain-like"/>
    <property type="match status" value="4"/>
</dbReference>
<dbReference type="FunFam" id="3.80.10.10:FF:001438">
    <property type="entry name" value="Uncharacterized protein"/>
    <property type="match status" value="1"/>
</dbReference>
<dbReference type="OMA" id="WSCRCKF"/>
<dbReference type="GO" id="GO:0007165">
    <property type="term" value="P:signal transduction"/>
    <property type="evidence" value="ECO:0007669"/>
    <property type="project" value="InterPro"/>
</dbReference>
<dbReference type="Pfam" id="PF13855">
    <property type="entry name" value="LRR_8"/>
    <property type="match status" value="5"/>
</dbReference>
<dbReference type="Gene3D" id="3.80.10.10">
    <property type="entry name" value="Ribonuclease Inhibitor"/>
    <property type="match status" value="6"/>
</dbReference>
<name>A0A8T0F8N8_ARGBR</name>
<dbReference type="EMBL" id="JABXBU010000030">
    <property type="protein sequence ID" value="KAF8785363.1"/>
    <property type="molecule type" value="Genomic_DNA"/>
</dbReference>
<gene>
    <name evidence="14" type="ORF">HNY73_010915</name>
</gene>
<reference evidence="14" key="2">
    <citation type="submission" date="2020-06" db="EMBL/GenBank/DDBJ databases">
        <authorList>
            <person name="Sheffer M."/>
        </authorList>
    </citation>
    <scope>NUCLEOTIDE SEQUENCE</scope>
</reference>
<keyword evidence="10 12" id="KW-0472">Membrane</keyword>
<dbReference type="SMART" id="SM00082">
    <property type="entry name" value="LRRCT"/>
    <property type="match status" value="2"/>
</dbReference>
<dbReference type="GO" id="GO:0005886">
    <property type="term" value="C:plasma membrane"/>
    <property type="evidence" value="ECO:0007669"/>
    <property type="project" value="UniProtKB-SubCell"/>
</dbReference>
<evidence type="ECO:0000256" key="9">
    <source>
        <dbReference type="ARBA" id="ARBA00022989"/>
    </source>
</evidence>
<evidence type="ECO:0000256" key="2">
    <source>
        <dbReference type="ARBA" id="ARBA00004479"/>
    </source>
</evidence>
<dbReference type="SUPFAM" id="SSF52200">
    <property type="entry name" value="Toll/Interleukin receptor TIR domain"/>
    <property type="match status" value="1"/>
</dbReference>
<comment type="caution">
    <text evidence="14">The sequence shown here is derived from an EMBL/GenBank/DDBJ whole genome shotgun (WGS) entry which is preliminary data.</text>
</comment>
<feature type="domain" description="TIR" evidence="13">
    <location>
        <begin position="1047"/>
        <end position="1183"/>
    </location>
</feature>
<dbReference type="SMART" id="SM00013">
    <property type="entry name" value="LRRNT"/>
    <property type="match status" value="1"/>
</dbReference>
<dbReference type="PANTHER" id="PTHR24366">
    <property type="entry name" value="IG(IMMUNOGLOBULIN) AND LRR(LEUCINE RICH REPEAT) DOMAINS"/>
    <property type="match status" value="1"/>
</dbReference>
<evidence type="ECO:0000256" key="1">
    <source>
        <dbReference type="ARBA" id="ARBA00004236"/>
    </source>
</evidence>
<dbReference type="SMART" id="SM00369">
    <property type="entry name" value="LRR_TYP"/>
    <property type="match status" value="21"/>
</dbReference>
<reference evidence="14" key="1">
    <citation type="journal article" date="2020" name="bioRxiv">
        <title>Chromosome-level reference genome of the European wasp spider Argiope bruennichi: a resource for studies on range expansion and evolutionary adaptation.</title>
        <authorList>
            <person name="Sheffer M.M."/>
            <person name="Hoppe A."/>
            <person name="Krehenwinkel H."/>
            <person name="Uhl G."/>
            <person name="Kuss A.W."/>
            <person name="Jensen L."/>
            <person name="Jensen C."/>
            <person name="Gillespie R.G."/>
            <person name="Hoff K.J."/>
            <person name="Prost S."/>
        </authorList>
    </citation>
    <scope>NUCLEOTIDE SEQUENCE</scope>
</reference>
<dbReference type="Gene3D" id="3.40.50.10140">
    <property type="entry name" value="Toll/interleukin-1 receptor homology (TIR) domain"/>
    <property type="match status" value="1"/>
</dbReference>
<evidence type="ECO:0000256" key="12">
    <source>
        <dbReference type="SAM" id="Phobius"/>
    </source>
</evidence>
<keyword evidence="8" id="KW-0677">Repeat</keyword>
<evidence type="ECO:0000313" key="15">
    <source>
        <dbReference type="Proteomes" id="UP000807504"/>
    </source>
</evidence>
<keyword evidence="15" id="KW-1185">Reference proteome</keyword>
<protein>
    <submittedName>
        <fullName evidence="14">Toll-like receptor 6 like protein</fullName>
    </submittedName>
</protein>
<dbReference type="InterPro" id="IPR000483">
    <property type="entry name" value="Cys-rich_flank_reg_C"/>
</dbReference>
<dbReference type="PROSITE" id="PS50104">
    <property type="entry name" value="TIR"/>
    <property type="match status" value="1"/>
</dbReference>